<accession>A0A2B7YQY2</accession>
<name>A0A2B7YQY2_POLH7</name>
<feature type="chain" id="PRO_5013355833" evidence="1">
    <location>
        <begin position="20"/>
        <end position="145"/>
    </location>
</feature>
<gene>
    <name evidence="2" type="ORF">AJ80_02549</name>
</gene>
<protein>
    <submittedName>
        <fullName evidence="2">Uncharacterized protein</fullName>
    </submittedName>
</protein>
<keyword evidence="3" id="KW-1185">Reference proteome</keyword>
<proteinExistence type="predicted"/>
<evidence type="ECO:0000256" key="1">
    <source>
        <dbReference type="SAM" id="SignalP"/>
    </source>
</evidence>
<feature type="signal peptide" evidence="1">
    <location>
        <begin position="1"/>
        <end position="19"/>
    </location>
</feature>
<organism evidence="2 3">
    <name type="scientific">Polytolypa hystricis (strain UAMH7299)</name>
    <dbReference type="NCBI Taxonomy" id="1447883"/>
    <lineage>
        <taxon>Eukaryota</taxon>
        <taxon>Fungi</taxon>
        <taxon>Dikarya</taxon>
        <taxon>Ascomycota</taxon>
        <taxon>Pezizomycotina</taxon>
        <taxon>Eurotiomycetes</taxon>
        <taxon>Eurotiomycetidae</taxon>
        <taxon>Onygenales</taxon>
        <taxon>Onygenales incertae sedis</taxon>
        <taxon>Polytolypa</taxon>
    </lineage>
</organism>
<comment type="caution">
    <text evidence="2">The sequence shown here is derived from an EMBL/GenBank/DDBJ whole genome shotgun (WGS) entry which is preliminary data.</text>
</comment>
<evidence type="ECO:0000313" key="3">
    <source>
        <dbReference type="Proteomes" id="UP000224634"/>
    </source>
</evidence>
<dbReference type="InterPro" id="IPR045469">
    <property type="entry name" value="Nis1"/>
</dbReference>
<dbReference type="AlphaFoldDB" id="A0A2B7YQY2"/>
<keyword evidence="1" id="KW-0732">Signal</keyword>
<sequence length="145" mass="15345">MRIFATLAALTSLVAVSTARIEAVAAPKTIKVGEPFDIILMGFGYIQTVDDIAAAFGVGPEDFNSGEALGQVFGSVYLGPEKSNIRGNLTFPVTVPTSWEDADALTITTGVYSLYGAQDLAVVDIFKVVTEVGDETSEEYVRSSV</sequence>
<dbReference type="Proteomes" id="UP000224634">
    <property type="component" value="Unassembled WGS sequence"/>
</dbReference>
<dbReference type="Pfam" id="PF19271">
    <property type="entry name" value="Nis1"/>
    <property type="match status" value="1"/>
</dbReference>
<evidence type="ECO:0000313" key="2">
    <source>
        <dbReference type="EMBL" id="PGH23439.1"/>
    </source>
</evidence>
<dbReference type="EMBL" id="PDNA01000024">
    <property type="protein sequence ID" value="PGH23439.1"/>
    <property type="molecule type" value="Genomic_DNA"/>
</dbReference>
<reference evidence="2 3" key="1">
    <citation type="submission" date="2017-10" db="EMBL/GenBank/DDBJ databases">
        <title>Comparative genomics in systemic dimorphic fungi from Ajellomycetaceae.</title>
        <authorList>
            <person name="Munoz J.F."/>
            <person name="Mcewen J.G."/>
            <person name="Clay O.K."/>
            <person name="Cuomo C.A."/>
        </authorList>
    </citation>
    <scope>NUCLEOTIDE SEQUENCE [LARGE SCALE GENOMIC DNA]</scope>
    <source>
        <strain evidence="2 3">UAMH7299</strain>
    </source>
</reference>
<dbReference type="OrthoDB" id="3913322at2759"/>